<evidence type="ECO:0000256" key="3">
    <source>
        <dbReference type="ARBA" id="ARBA00022989"/>
    </source>
</evidence>
<evidence type="ECO:0000256" key="2">
    <source>
        <dbReference type="ARBA" id="ARBA00022692"/>
    </source>
</evidence>
<evidence type="ECO:0000256" key="5">
    <source>
        <dbReference type="SAM" id="Phobius"/>
    </source>
</evidence>
<evidence type="ECO:0000313" key="7">
    <source>
        <dbReference type="Proteomes" id="UP000240830"/>
    </source>
</evidence>
<dbReference type="EMBL" id="MTSL01000126">
    <property type="protein sequence ID" value="PJF18374.1"/>
    <property type="molecule type" value="Genomic_DNA"/>
</dbReference>
<evidence type="ECO:0000313" key="6">
    <source>
        <dbReference type="EMBL" id="PJF18374.1"/>
    </source>
</evidence>
<dbReference type="STRING" id="1246581.A0A2H9TKW6"/>
<comment type="subcellular location">
    <subcellularLocation>
        <location evidence="1">Membrane</location>
        <topology evidence="1">Multi-pass membrane protein</topology>
    </subcellularLocation>
</comment>
<sequence>MPFNNPNADWLNFRGTWVTNVLIAVALKGLFTCVPGMTNELGWTLTNLTYNIGEYSALTLWEQLDEGEQYTPTRKFLMVFPVFLFLMSAHYTHYDLTMFCINLAVLAIQLIAKMPQMHRVRILGINKKA</sequence>
<keyword evidence="3 5" id="KW-1133">Transmembrane helix</keyword>
<comment type="caution">
    <text evidence="6">The sequence shown here is derived from an EMBL/GenBank/DDBJ whole genome shotgun (WGS) entry which is preliminary data.</text>
</comment>
<dbReference type="OrthoDB" id="1932233at2759"/>
<dbReference type="Pfam" id="PF04061">
    <property type="entry name" value="ORMDL"/>
    <property type="match status" value="1"/>
</dbReference>
<accession>A0A2H9TKW6</accession>
<keyword evidence="4 5" id="KW-0472">Membrane</keyword>
<feature type="transmembrane region" description="Helical" evidence="5">
    <location>
        <begin position="91"/>
        <end position="112"/>
    </location>
</feature>
<dbReference type="PANTHER" id="PTHR12665">
    <property type="entry name" value="ORMDL PROTEINS"/>
    <property type="match status" value="1"/>
</dbReference>
<dbReference type="PIRSF" id="PIRSF018147">
    <property type="entry name" value="ORMDL"/>
    <property type="match status" value="1"/>
</dbReference>
<keyword evidence="2 5" id="KW-0812">Transmembrane</keyword>
<protein>
    <submittedName>
        <fullName evidence="6">Uncharacterized protein</fullName>
    </submittedName>
</protein>
<gene>
    <name evidence="6" type="ORF">PSACC_01793</name>
</gene>
<organism evidence="6 7">
    <name type="scientific">Paramicrosporidium saccamoebae</name>
    <dbReference type="NCBI Taxonomy" id="1246581"/>
    <lineage>
        <taxon>Eukaryota</taxon>
        <taxon>Fungi</taxon>
        <taxon>Fungi incertae sedis</taxon>
        <taxon>Cryptomycota</taxon>
        <taxon>Cryptomycota incertae sedis</taxon>
        <taxon>Paramicrosporidium</taxon>
    </lineage>
</organism>
<dbReference type="AlphaFoldDB" id="A0A2H9TKW6"/>
<dbReference type="GO" id="GO:0005789">
    <property type="term" value="C:endoplasmic reticulum membrane"/>
    <property type="evidence" value="ECO:0007669"/>
    <property type="project" value="InterPro"/>
</dbReference>
<proteinExistence type="predicted"/>
<keyword evidence="7" id="KW-1185">Reference proteome</keyword>
<dbReference type="Proteomes" id="UP000240830">
    <property type="component" value="Unassembled WGS sequence"/>
</dbReference>
<name>A0A2H9TKW6_9FUNG</name>
<evidence type="ECO:0000256" key="4">
    <source>
        <dbReference type="ARBA" id="ARBA00023136"/>
    </source>
</evidence>
<dbReference type="InterPro" id="IPR007203">
    <property type="entry name" value="ORMDL"/>
</dbReference>
<reference evidence="6 7" key="1">
    <citation type="submission" date="2016-10" db="EMBL/GenBank/DDBJ databases">
        <title>The genome of Paramicrosporidium saccamoebae is the missing link in understanding Cryptomycota and Microsporidia evolution.</title>
        <authorList>
            <person name="Quandt C.A."/>
            <person name="Beaudet D."/>
            <person name="Corsaro D."/>
            <person name="Michel R."/>
            <person name="Corradi N."/>
            <person name="James T."/>
        </authorList>
    </citation>
    <scope>NUCLEOTIDE SEQUENCE [LARGE SCALE GENOMIC DNA]</scope>
    <source>
        <strain evidence="6 7">KSL3</strain>
    </source>
</reference>
<evidence type="ECO:0000256" key="1">
    <source>
        <dbReference type="ARBA" id="ARBA00004141"/>
    </source>
</evidence>